<dbReference type="SUPFAM" id="SSF53335">
    <property type="entry name" value="S-adenosyl-L-methionine-dependent methyltransferases"/>
    <property type="match status" value="1"/>
</dbReference>
<evidence type="ECO:0000313" key="3">
    <source>
        <dbReference type="Proteomes" id="UP000824090"/>
    </source>
</evidence>
<dbReference type="Proteomes" id="UP000824090">
    <property type="component" value="Unassembled WGS sequence"/>
</dbReference>
<dbReference type="InterPro" id="IPR007848">
    <property type="entry name" value="Small_mtfrase_dom"/>
</dbReference>
<accession>A0A9D1L6W2</accession>
<evidence type="ECO:0000259" key="1">
    <source>
        <dbReference type="Pfam" id="PF05175"/>
    </source>
</evidence>
<dbReference type="CDD" id="cd02440">
    <property type="entry name" value="AdoMet_MTases"/>
    <property type="match status" value="1"/>
</dbReference>
<name>A0A9D1L6W2_9FIRM</name>
<gene>
    <name evidence="2" type="ORF">IAC50_07870</name>
</gene>
<evidence type="ECO:0000313" key="2">
    <source>
        <dbReference type="EMBL" id="HIU26390.1"/>
    </source>
</evidence>
<dbReference type="InterPro" id="IPR050210">
    <property type="entry name" value="tRNA_Adenine-N(6)_MTase"/>
</dbReference>
<comment type="caution">
    <text evidence="2">The sequence shown here is derived from an EMBL/GenBank/DDBJ whole genome shotgun (WGS) entry which is preliminary data.</text>
</comment>
<dbReference type="AlphaFoldDB" id="A0A9D1L6W2"/>
<dbReference type="PANTHER" id="PTHR47739:SF1">
    <property type="entry name" value="TRNA1(VAL) (ADENINE(37)-N6)-METHYLTRANSFERASE"/>
    <property type="match status" value="1"/>
</dbReference>
<dbReference type="InterPro" id="IPR029063">
    <property type="entry name" value="SAM-dependent_MTases_sf"/>
</dbReference>
<reference evidence="2" key="1">
    <citation type="submission" date="2020-10" db="EMBL/GenBank/DDBJ databases">
        <authorList>
            <person name="Gilroy R."/>
        </authorList>
    </citation>
    <scope>NUCLEOTIDE SEQUENCE</scope>
    <source>
        <strain evidence="2">ChiHcec3-6078</strain>
    </source>
</reference>
<dbReference type="EMBL" id="DVMP01000146">
    <property type="protein sequence ID" value="HIU26390.1"/>
    <property type="molecule type" value="Genomic_DNA"/>
</dbReference>
<dbReference type="Gene3D" id="3.40.50.150">
    <property type="entry name" value="Vaccinia Virus protein VP39"/>
    <property type="match status" value="1"/>
</dbReference>
<proteinExistence type="predicted"/>
<feature type="domain" description="Methyltransferase small" evidence="1">
    <location>
        <begin position="41"/>
        <end position="167"/>
    </location>
</feature>
<sequence length="244" mass="26728">MKTEEIGFGGLKLIQDDEGFKYGIDAVILADFAFSIFPGAERIVDLGTGNGIIPLILSHKNRKALLTGVEIQESAVKSAVESVRINGLEGRIEIIRADVNEAGSRLPGHEADAVTCNPPYVARGGGMAGSLSGKYIARHETTAELTDFVKAAAWALKDRGHFFMVHRPSRLVDVFCACRKEGLEPKDIRLVCPRRGEAPNIALIHCVAGGGRELRFMKELAVYDNKGKYTDEIERIYERESSIL</sequence>
<dbReference type="GO" id="GO:0008168">
    <property type="term" value="F:methyltransferase activity"/>
    <property type="evidence" value="ECO:0007669"/>
    <property type="project" value="InterPro"/>
</dbReference>
<reference evidence="2" key="2">
    <citation type="journal article" date="2021" name="PeerJ">
        <title>Extensive microbial diversity within the chicken gut microbiome revealed by metagenomics and culture.</title>
        <authorList>
            <person name="Gilroy R."/>
            <person name="Ravi A."/>
            <person name="Getino M."/>
            <person name="Pursley I."/>
            <person name="Horton D.L."/>
            <person name="Alikhan N.F."/>
            <person name="Baker D."/>
            <person name="Gharbi K."/>
            <person name="Hall N."/>
            <person name="Watson M."/>
            <person name="Adriaenssens E.M."/>
            <person name="Foster-Nyarko E."/>
            <person name="Jarju S."/>
            <person name="Secka A."/>
            <person name="Antonio M."/>
            <person name="Oren A."/>
            <person name="Chaudhuri R.R."/>
            <person name="La Ragione R."/>
            <person name="Hildebrand F."/>
            <person name="Pallen M.J."/>
        </authorList>
    </citation>
    <scope>NUCLEOTIDE SEQUENCE</scope>
    <source>
        <strain evidence="2">ChiHcec3-6078</strain>
    </source>
</reference>
<dbReference type="Pfam" id="PF05175">
    <property type="entry name" value="MTS"/>
    <property type="match status" value="1"/>
</dbReference>
<organism evidence="2 3">
    <name type="scientific">Candidatus Allocopromorpha excrementigallinarum</name>
    <dbReference type="NCBI Taxonomy" id="2840742"/>
    <lineage>
        <taxon>Bacteria</taxon>
        <taxon>Bacillati</taxon>
        <taxon>Bacillota</taxon>
        <taxon>Clostridia</taxon>
        <taxon>Eubacteriales</taxon>
        <taxon>Eubacteriaceae</taxon>
        <taxon>Eubacteriaceae incertae sedis</taxon>
        <taxon>Candidatus Allocopromorpha</taxon>
    </lineage>
</organism>
<dbReference type="PANTHER" id="PTHR47739">
    <property type="entry name" value="TRNA1(VAL) (ADENINE(37)-N6)-METHYLTRANSFERASE"/>
    <property type="match status" value="1"/>
</dbReference>
<protein>
    <submittedName>
        <fullName evidence="2">tRNA1(Val) (Adenine(37)-N6)-methyltransferase</fullName>
    </submittedName>
</protein>